<keyword evidence="2" id="KW-0321">Glycogen metabolism</keyword>
<evidence type="ECO:0000256" key="2">
    <source>
        <dbReference type="RuleBase" id="RU364123"/>
    </source>
</evidence>
<dbReference type="InterPro" id="IPR008734">
    <property type="entry name" value="PHK_A/B_su"/>
</dbReference>
<evidence type="ECO:0000313" key="6">
    <source>
        <dbReference type="Proteomes" id="UP000749559"/>
    </source>
</evidence>
<evidence type="ECO:0000313" key="5">
    <source>
        <dbReference type="EMBL" id="CAH1778895.1"/>
    </source>
</evidence>
<accession>A0A8S4NDL3</accession>
<dbReference type="PANTHER" id="PTHR10749">
    <property type="entry name" value="PHOSPHORYLASE B KINASE REGULATORY SUBUNIT"/>
    <property type="match status" value="1"/>
</dbReference>
<feature type="domain" description="GH15-like" evidence="3">
    <location>
        <begin position="9"/>
        <end position="447"/>
    </location>
</feature>
<dbReference type="GO" id="GO:0005964">
    <property type="term" value="C:phosphorylase kinase complex"/>
    <property type="evidence" value="ECO:0007669"/>
    <property type="project" value="TreeGrafter"/>
</dbReference>
<dbReference type="Proteomes" id="UP000749559">
    <property type="component" value="Unassembled WGS sequence"/>
</dbReference>
<dbReference type="PANTHER" id="PTHR10749:SF8">
    <property type="entry name" value="PHOSPHORYLASE B KINASE REGULATORY SUBUNIT BETA"/>
    <property type="match status" value="1"/>
</dbReference>
<keyword evidence="1 2" id="KW-0119">Carbohydrate metabolism</keyword>
<dbReference type="EMBL" id="CAIIXF020000003">
    <property type="protein sequence ID" value="CAH1778895.1"/>
    <property type="molecule type" value="Genomic_DNA"/>
</dbReference>
<comment type="subcellular location">
    <subcellularLocation>
        <location evidence="2">Cell membrane</location>
        <topology evidence="2">Lipid-anchor</topology>
        <orientation evidence="2">Cytoplasmic side</orientation>
    </subcellularLocation>
</comment>
<dbReference type="InterPro" id="IPR045583">
    <property type="entry name" value="KPBA/B_C"/>
</dbReference>
<keyword evidence="6" id="KW-1185">Reference proteome</keyword>
<dbReference type="AlphaFoldDB" id="A0A8S4NDL3"/>
<dbReference type="GO" id="GO:0005516">
    <property type="term" value="F:calmodulin binding"/>
    <property type="evidence" value="ECO:0007669"/>
    <property type="project" value="UniProtKB-KW"/>
</dbReference>
<proteinExistence type="inferred from homology"/>
<organism evidence="5 6">
    <name type="scientific">Owenia fusiformis</name>
    <name type="common">Polychaete worm</name>
    <dbReference type="NCBI Taxonomy" id="6347"/>
    <lineage>
        <taxon>Eukaryota</taxon>
        <taxon>Metazoa</taxon>
        <taxon>Spiralia</taxon>
        <taxon>Lophotrochozoa</taxon>
        <taxon>Annelida</taxon>
        <taxon>Polychaeta</taxon>
        <taxon>Sedentaria</taxon>
        <taxon>Canalipalpata</taxon>
        <taxon>Sabellida</taxon>
        <taxon>Oweniida</taxon>
        <taxon>Oweniidae</taxon>
        <taxon>Owenia</taxon>
    </lineage>
</organism>
<dbReference type="Pfam" id="PF00723">
    <property type="entry name" value="Glyco_hydro_15"/>
    <property type="match status" value="1"/>
</dbReference>
<feature type="domain" description="Phosphorylase b kinase regulatory subunit alpha/beta C-terminal" evidence="4">
    <location>
        <begin position="480"/>
        <end position="636"/>
    </location>
</feature>
<reference evidence="5" key="1">
    <citation type="submission" date="2022-03" db="EMBL/GenBank/DDBJ databases">
        <authorList>
            <person name="Martin C."/>
        </authorList>
    </citation>
    <scope>NUCLEOTIDE SEQUENCE</scope>
</reference>
<evidence type="ECO:0000259" key="4">
    <source>
        <dbReference type="Pfam" id="PF19292"/>
    </source>
</evidence>
<keyword evidence="2" id="KW-0636">Prenylation</keyword>
<name>A0A8S4NDL3_OWEFU</name>
<comment type="pathway">
    <text evidence="2">Glycan biosynthesis; glycogen metabolism.</text>
</comment>
<dbReference type="GO" id="GO:0005977">
    <property type="term" value="P:glycogen metabolic process"/>
    <property type="evidence" value="ECO:0007669"/>
    <property type="project" value="UniProtKB-KW"/>
</dbReference>
<keyword evidence="2" id="KW-0112">Calmodulin-binding</keyword>
<gene>
    <name evidence="5" type="ORF">OFUS_LOCUS5756</name>
</gene>
<comment type="caution">
    <text evidence="5">The sequence shown here is derived from an EMBL/GenBank/DDBJ whole genome shotgun (WGS) entry which is preliminary data.</text>
</comment>
<keyword evidence="2" id="KW-0472">Membrane</keyword>
<evidence type="ECO:0000256" key="1">
    <source>
        <dbReference type="ARBA" id="ARBA00023277"/>
    </source>
</evidence>
<keyword evidence="2" id="KW-1003">Cell membrane</keyword>
<comment type="similarity">
    <text evidence="2">Belongs to the phosphorylase b kinase regulatory chain family.</text>
</comment>
<keyword evidence="2" id="KW-0449">Lipoprotein</keyword>
<comment type="function">
    <text evidence="2">Phosphorylase b kinase catalyzes the phosphorylation of serine in certain substrates, including troponin I.</text>
</comment>
<dbReference type="OrthoDB" id="5971574at2759"/>
<dbReference type="Pfam" id="PF19292">
    <property type="entry name" value="KPBB_C"/>
    <property type="match status" value="1"/>
</dbReference>
<sequence length="669" mass="76760">MEGEDGEFFLWGQAVYIISQLLVDGLLHINELDPIKRYLPAAERPKRNTRYSSFQSSPTDLVIQVVLIAESTRLQQMLATYGIQTQTPHQVEPIEIWSPNNMTKAYEYLGVNKKLGLTGRPARPIGGLGTAKIYRASGMTIVCYPLLFEVSDFYLSQDIALVIDDVKNDLAFLAKCWRLSGRPLFVMLIREDNIRGPNVKQLLNLLAQFKMGEVDGVKVRLGRLQELISSGCVEHLDFLSHSWQPEMEYEFQRFLELDRKSSFRSLTDIPKISMIEIEDKPHIDLNELRRKSTWELAEMVRHTDSVSSQSQLLHVLLDREGPEYRIDDSVVEERLEKLLRRAGSHQQWYVTRFCAATLGKLVDSLAPSITAILVRGKQITLGVFGHEEEVVDKPLSPQEIQDILFTKCLPYDIIQAVLQQEMILNIGKFISTSPDLFKGMLKIRIGWIIHAMKLELNYWEEGGERMLYSKSPHTIKKLLMKVLQCNIEDIDQRSPIWRRQLDGALNRVPPGFYDKVWEILERTPGGLKVAGYHLPQQPTLSDMTMYELNFSLLVEQMLSKIIEPAYRQLMVEAFMVVSTILERNPELEFQRPVNMDVLIKEAFQYFKNDSQPTVEEKEKQDKQENNMASFFNTPSVGRLGTTSYIAKAVVNHLLQGDVRHTYGESCSIS</sequence>
<dbReference type="InterPro" id="IPR011613">
    <property type="entry name" value="GH15-like"/>
</dbReference>
<protein>
    <recommendedName>
        <fullName evidence="2">Phosphorylase b kinase regulatory subunit</fullName>
    </recommendedName>
</protein>
<dbReference type="GO" id="GO:0005886">
    <property type="term" value="C:plasma membrane"/>
    <property type="evidence" value="ECO:0007669"/>
    <property type="project" value="UniProtKB-SubCell"/>
</dbReference>
<evidence type="ECO:0000259" key="3">
    <source>
        <dbReference type="Pfam" id="PF00723"/>
    </source>
</evidence>